<feature type="coiled-coil region" evidence="11">
    <location>
        <begin position="51"/>
        <end position="78"/>
    </location>
</feature>
<dbReference type="FunFam" id="3.20.110.10:FF:000010">
    <property type="entry name" value="Alpha-mannosidase"/>
    <property type="match status" value="1"/>
</dbReference>
<dbReference type="Pfam" id="PF01074">
    <property type="entry name" value="Glyco_hydro_38N"/>
    <property type="match status" value="2"/>
</dbReference>
<dbReference type="GO" id="GO:0006013">
    <property type="term" value="P:mannose metabolic process"/>
    <property type="evidence" value="ECO:0007669"/>
    <property type="project" value="InterPro"/>
</dbReference>
<evidence type="ECO:0000256" key="5">
    <source>
        <dbReference type="ARBA" id="ARBA00022833"/>
    </source>
</evidence>
<keyword evidence="3 10" id="KW-0479">Metal-binding</keyword>
<dbReference type="PANTHER" id="PTHR11607">
    <property type="entry name" value="ALPHA-MANNOSIDASE"/>
    <property type="match status" value="1"/>
</dbReference>
<comment type="function">
    <text evidence="8">Catalyzes the first committed step in the biosynthesis of complex N-glycans. It controls conversion of high mannose to complex N-glycans; the final hydrolytic step in the N-glycan maturation pathway.</text>
</comment>
<dbReference type="EC" id="3.2.1.-" evidence="10"/>
<evidence type="ECO:0000256" key="1">
    <source>
        <dbReference type="ARBA" id="ARBA00009792"/>
    </source>
</evidence>
<keyword evidence="6" id="KW-1015">Disulfide bond</keyword>
<evidence type="ECO:0000256" key="4">
    <source>
        <dbReference type="ARBA" id="ARBA00022801"/>
    </source>
</evidence>
<dbReference type="GO" id="GO:0006491">
    <property type="term" value="P:N-glycan processing"/>
    <property type="evidence" value="ECO:0007669"/>
    <property type="project" value="TreeGrafter"/>
</dbReference>
<gene>
    <name evidence="14" type="ORF">TMSB3V08_LOCUS6821</name>
</gene>
<evidence type="ECO:0000256" key="2">
    <source>
        <dbReference type="ARBA" id="ARBA00011748"/>
    </source>
</evidence>
<dbReference type="InterPro" id="IPR011682">
    <property type="entry name" value="Glyco_hydro_38_C"/>
</dbReference>
<dbReference type="Pfam" id="PF09261">
    <property type="entry name" value="Alpha-mann_mid"/>
    <property type="match status" value="1"/>
</dbReference>
<dbReference type="InterPro" id="IPR028995">
    <property type="entry name" value="Glyco_hydro_57/38_cen_sf"/>
</dbReference>
<dbReference type="AlphaFoldDB" id="A0A7R9HPS8"/>
<comment type="similarity">
    <text evidence="1 10">Belongs to the glycosyl hydrolase 38 family.</text>
</comment>
<dbReference type="InterPro" id="IPR015341">
    <property type="entry name" value="Glyco_hydro_38_cen"/>
</dbReference>
<dbReference type="InterPro" id="IPR000602">
    <property type="entry name" value="Glyco_hydro_38_N"/>
</dbReference>
<dbReference type="SUPFAM" id="SSF74650">
    <property type="entry name" value="Galactose mutarotase-like"/>
    <property type="match status" value="1"/>
</dbReference>
<protein>
    <recommendedName>
        <fullName evidence="10">Alpha-mannosidase</fullName>
        <ecNumber evidence="10">3.2.1.-</ecNumber>
    </recommendedName>
</protein>
<dbReference type="InterPro" id="IPR037094">
    <property type="entry name" value="Glyco_hydro_38_cen_sf"/>
</dbReference>
<dbReference type="Pfam" id="PF07748">
    <property type="entry name" value="Glyco_hydro_38C"/>
    <property type="match status" value="1"/>
</dbReference>
<dbReference type="InterPro" id="IPR011330">
    <property type="entry name" value="Glyco_hydro/deAcase_b/a-brl"/>
</dbReference>
<dbReference type="SUPFAM" id="SSF88688">
    <property type="entry name" value="Families 57/38 glycoside transferase middle domain"/>
    <property type="match status" value="1"/>
</dbReference>
<comment type="catalytic activity">
    <reaction evidence="9">
        <text>N(4)-{beta-D-GlcNAc-(1-&gt;2)-alpha-D-Man-(1-&gt;3)-[alpha-D-Man-(1-&gt;3)-[alpha-D-Man-(1-&gt;6)]-alpha-D-Man-(1-&gt;6)]-beta-D-Man-(1-&gt;4)-beta-D-GlcNAc-(1-&gt;4)-beta-D-GlcNAc}-L-asparaginyl-[protein] + 2 H2O = 2 alpha-D-mannopyranose + an N(4)-{beta-D-GlcNAc-(1-&gt;2)-alpha-D-Man-(1-&gt;3)-[alpha-D-Man-(1-&gt;6)]-beta-D-Man-(1-&gt;4)-beta-D-GlcNAc-(1-&gt;4)-beta-D-GlcNAc}-L-asparaginyl-[protein]</text>
        <dbReference type="Rhea" id="RHEA:56052"/>
        <dbReference type="Rhea" id="RHEA-COMP:14368"/>
        <dbReference type="Rhea" id="RHEA-COMP:14369"/>
        <dbReference type="ChEBI" id="CHEBI:15377"/>
        <dbReference type="ChEBI" id="CHEBI:28729"/>
        <dbReference type="ChEBI" id="CHEBI:60615"/>
        <dbReference type="ChEBI" id="CHEBI:60625"/>
        <dbReference type="EC" id="3.2.1.114"/>
    </reaction>
</comment>
<evidence type="ECO:0000256" key="10">
    <source>
        <dbReference type="RuleBase" id="RU361199"/>
    </source>
</evidence>
<dbReference type="SMART" id="SM00872">
    <property type="entry name" value="Alpha-mann_mid"/>
    <property type="match status" value="1"/>
</dbReference>
<name>A0A7R9HPS8_9NEOP</name>
<dbReference type="Gene3D" id="1.20.1270.50">
    <property type="entry name" value="Glycoside hydrolase family 38, central domain"/>
    <property type="match status" value="1"/>
</dbReference>
<keyword evidence="7 10" id="KW-0326">Glycosidase</keyword>
<keyword evidence="11" id="KW-0175">Coiled coil</keyword>
<accession>A0A7R9HPS8</accession>
<evidence type="ECO:0000256" key="11">
    <source>
        <dbReference type="SAM" id="Coils"/>
    </source>
</evidence>
<dbReference type="GO" id="GO:0004572">
    <property type="term" value="F:mannosyl-oligosaccharide 1,3-1,6-alpha-mannosidase activity"/>
    <property type="evidence" value="ECO:0007669"/>
    <property type="project" value="UniProtKB-EC"/>
</dbReference>
<keyword evidence="12" id="KW-0812">Transmembrane</keyword>
<sequence length="1001" mass="115002">MTGEIEVRISAQYEAMRVRRLAAILGASLIMGGCFMLYLIMDLTFLPQEIHSESHNKWAQLEDRLNQLEDDLRRHHDTVGQLKHSIKDMVGEGLRQESISPNKTTSSPRMALLSCGLQVSTPPHTDVQLLELYKQLKFDNLDGGAWKQGWNIEYSQHSWNPHKKLRVFVVPHSHNDPGWIKTYEDYYHSQTRNILNNMIKKLREDDRRKFIWAETSFLALWWDEISQEEKAQAKQLFANGNMEVLCSLLSRLFANSNMGVLCSLLSRLFANGNMEVLCSLSGRLLANSIMEVLCYLSGRLLANGQLEVVMGGWVMNDEANTDYYSILTQMIEGHQWLQNNMDYTPRSSWSIDPFGESPSMAFLVKRMGLENLVIQRVHYSVKKMLARSKNLEFLWRQTWDGSGSTDLLTHMMPFYSYDVPHTCGPDPKVCCQFDFRRLPGYGMACPWRTPPQVITEHNVAHRAEMLLDQYRKKAQLYRTNVVLAPLGDDFRYDQASEWDAQFNNYQRIFDYLNTNPTLNVEAQFGTLSDFFTAVREEVSPEQFPTLSGDFFTYADRDDHYWSGYYTSRPFYKRLDRVLMEYLRSAEIVFGLAWSSRPNFASWLLAPETGFTKLLSDARRSLSLFQHHDGVTGTARDYVVEDYAKKLHDAIRGSQHIIQQSVYALLTRNMDLPDSEFTYFDLDDVRKHHYSIPEKTVLAFGADMEAHTVVLFNSLTWQRKELVTVRVSTAYVKTSPVFLRSGSVADSHYDIMFIGEVPPLGLATYRIHAVHPGDKHIWRLLKFPARPGKERSGAYLFLPDGQAVMLTLDRPLVMVVEGPLLSQVRVLLPEVQHYITLYNTPGVDSLGLEVNNIVDITDHNNYEFIMRISTNIQNNEDFFTDLNNMQIICQHAILLLKIICQHAVLVLQMIRRKHFTKLPLQANYYPLPGAVFIEDDETRLTVLTAQPLGVAALKPGQVEIMQDRRLNQDDGRGLGQGVLDNRPTPTSFRIILESKTSKCQVC</sequence>
<dbReference type="EMBL" id="OB794323">
    <property type="protein sequence ID" value="CAD7430052.1"/>
    <property type="molecule type" value="Genomic_DNA"/>
</dbReference>
<feature type="domain" description="Glycoside hydrolase family 38 central" evidence="13">
    <location>
        <begin position="559"/>
        <end position="646"/>
    </location>
</feature>
<dbReference type="InterPro" id="IPR013780">
    <property type="entry name" value="Glyco_hydro_b"/>
</dbReference>
<comment type="subunit">
    <text evidence="2">Homodimer; disulfide-linked.</text>
</comment>
<keyword evidence="12" id="KW-1133">Transmembrane helix</keyword>
<reference evidence="14" key="1">
    <citation type="submission" date="2020-11" db="EMBL/GenBank/DDBJ databases">
        <authorList>
            <person name="Tran Van P."/>
        </authorList>
    </citation>
    <scope>NUCLEOTIDE SEQUENCE</scope>
</reference>
<dbReference type="InterPro" id="IPR011013">
    <property type="entry name" value="Gal_mutarotase_sf_dom"/>
</dbReference>
<organism evidence="14">
    <name type="scientific">Timema monikensis</name>
    <dbReference type="NCBI Taxonomy" id="170555"/>
    <lineage>
        <taxon>Eukaryota</taxon>
        <taxon>Metazoa</taxon>
        <taxon>Ecdysozoa</taxon>
        <taxon>Arthropoda</taxon>
        <taxon>Hexapoda</taxon>
        <taxon>Insecta</taxon>
        <taxon>Pterygota</taxon>
        <taxon>Neoptera</taxon>
        <taxon>Polyneoptera</taxon>
        <taxon>Phasmatodea</taxon>
        <taxon>Timematodea</taxon>
        <taxon>Timematoidea</taxon>
        <taxon>Timematidae</taxon>
        <taxon>Timema</taxon>
    </lineage>
</organism>
<evidence type="ECO:0000256" key="6">
    <source>
        <dbReference type="ARBA" id="ARBA00023157"/>
    </source>
</evidence>
<dbReference type="CDD" id="cd10809">
    <property type="entry name" value="GH38N_AMII_GMII_SfManIII_like"/>
    <property type="match status" value="1"/>
</dbReference>
<evidence type="ECO:0000313" key="14">
    <source>
        <dbReference type="EMBL" id="CAD7430052.1"/>
    </source>
</evidence>
<feature type="transmembrane region" description="Helical" evidence="12">
    <location>
        <begin position="21"/>
        <end position="41"/>
    </location>
</feature>
<keyword evidence="4 10" id="KW-0378">Hydrolase</keyword>
<evidence type="ECO:0000256" key="12">
    <source>
        <dbReference type="SAM" id="Phobius"/>
    </source>
</evidence>
<evidence type="ECO:0000256" key="8">
    <source>
        <dbReference type="ARBA" id="ARBA00059516"/>
    </source>
</evidence>
<dbReference type="Gene3D" id="3.20.110.10">
    <property type="entry name" value="Glycoside hydrolase 38, N terminal domain"/>
    <property type="match status" value="2"/>
</dbReference>
<evidence type="ECO:0000256" key="9">
    <source>
        <dbReference type="ARBA" id="ARBA00093232"/>
    </source>
</evidence>
<comment type="cofactor">
    <cofactor evidence="10">
        <name>Zn(2+)</name>
        <dbReference type="ChEBI" id="CHEBI:29105"/>
    </cofactor>
    <text evidence="10">Binds 1 zinc ion per subunit.</text>
</comment>
<evidence type="ECO:0000259" key="13">
    <source>
        <dbReference type="SMART" id="SM00872"/>
    </source>
</evidence>
<evidence type="ECO:0000256" key="7">
    <source>
        <dbReference type="ARBA" id="ARBA00023295"/>
    </source>
</evidence>
<proteinExistence type="inferred from homology"/>
<dbReference type="Gene3D" id="2.60.40.1180">
    <property type="entry name" value="Golgi alpha-mannosidase II"/>
    <property type="match status" value="1"/>
</dbReference>
<dbReference type="FunFam" id="1.20.1270.50:FF:000001">
    <property type="entry name" value="Alpha-mannosidase"/>
    <property type="match status" value="1"/>
</dbReference>
<dbReference type="GO" id="GO:0030246">
    <property type="term" value="F:carbohydrate binding"/>
    <property type="evidence" value="ECO:0007669"/>
    <property type="project" value="InterPro"/>
</dbReference>
<dbReference type="Gene3D" id="2.70.98.30">
    <property type="entry name" value="Golgi alpha-mannosidase II, domain 4"/>
    <property type="match status" value="1"/>
</dbReference>
<dbReference type="SUPFAM" id="SSF88713">
    <property type="entry name" value="Glycoside hydrolase/deacetylase"/>
    <property type="match status" value="2"/>
</dbReference>
<dbReference type="InterPro" id="IPR050843">
    <property type="entry name" value="Glycosyl_Hydrlase_38"/>
</dbReference>
<dbReference type="PANTHER" id="PTHR11607:SF3">
    <property type="entry name" value="LYSOSOMAL ALPHA-MANNOSIDASE"/>
    <property type="match status" value="1"/>
</dbReference>
<dbReference type="GO" id="GO:0046872">
    <property type="term" value="F:metal ion binding"/>
    <property type="evidence" value="ECO:0007669"/>
    <property type="project" value="UniProtKB-KW"/>
</dbReference>
<dbReference type="InterPro" id="IPR027291">
    <property type="entry name" value="Glyco_hydro_38_N_sf"/>
</dbReference>
<evidence type="ECO:0000256" key="3">
    <source>
        <dbReference type="ARBA" id="ARBA00022723"/>
    </source>
</evidence>
<dbReference type="GO" id="GO:0000139">
    <property type="term" value="C:Golgi membrane"/>
    <property type="evidence" value="ECO:0007669"/>
    <property type="project" value="TreeGrafter"/>
</dbReference>
<keyword evidence="12" id="KW-0472">Membrane</keyword>
<keyword evidence="5 10" id="KW-0862">Zinc</keyword>